<dbReference type="InterPro" id="IPR010656">
    <property type="entry name" value="DctM"/>
</dbReference>
<proteinExistence type="inferred from homology"/>
<dbReference type="InterPro" id="IPR004681">
    <property type="entry name" value="TRAP_DctM"/>
</dbReference>
<dbReference type="NCBIfam" id="TIGR00786">
    <property type="entry name" value="dctM"/>
    <property type="match status" value="1"/>
</dbReference>
<feature type="transmembrane region" description="Helical" evidence="7">
    <location>
        <begin position="142"/>
        <end position="160"/>
    </location>
</feature>
<evidence type="ECO:0000256" key="4">
    <source>
        <dbReference type="ARBA" id="ARBA00022692"/>
    </source>
</evidence>
<dbReference type="PATRIC" id="fig|991905.3.peg.1151"/>
<name>F2IZK1_POLGS</name>
<feature type="transmembrane region" description="Helical" evidence="7">
    <location>
        <begin position="391"/>
        <end position="416"/>
    </location>
</feature>
<dbReference type="EMBL" id="CP002568">
    <property type="protein sequence ID" value="ADZ69558.1"/>
    <property type="molecule type" value="Genomic_DNA"/>
</dbReference>
<feature type="transmembrane region" description="Helical" evidence="7">
    <location>
        <begin position="312"/>
        <end position="329"/>
    </location>
</feature>
<evidence type="ECO:0000256" key="6">
    <source>
        <dbReference type="ARBA" id="ARBA00023136"/>
    </source>
</evidence>
<dbReference type="GO" id="GO:0005886">
    <property type="term" value="C:plasma membrane"/>
    <property type="evidence" value="ECO:0007669"/>
    <property type="project" value="UniProtKB-SubCell"/>
</dbReference>
<keyword evidence="2" id="KW-1003">Cell membrane</keyword>
<feature type="transmembrane region" description="Helical" evidence="7">
    <location>
        <begin position="239"/>
        <end position="258"/>
    </location>
</feature>
<evidence type="ECO:0000259" key="8">
    <source>
        <dbReference type="Pfam" id="PF06808"/>
    </source>
</evidence>
<dbReference type="Pfam" id="PF06808">
    <property type="entry name" value="DctM"/>
    <property type="match status" value="1"/>
</dbReference>
<evidence type="ECO:0000313" key="10">
    <source>
        <dbReference type="Proteomes" id="UP000008130"/>
    </source>
</evidence>
<protein>
    <recommendedName>
        <fullName evidence="7">TRAP transporter large permease protein</fullName>
    </recommendedName>
</protein>
<feature type="transmembrane region" description="Helical" evidence="7">
    <location>
        <begin position="211"/>
        <end position="233"/>
    </location>
</feature>
<evidence type="ECO:0000256" key="7">
    <source>
        <dbReference type="RuleBase" id="RU369079"/>
    </source>
</evidence>
<comment type="function">
    <text evidence="7">Part of the tripartite ATP-independent periplasmic (TRAP) transport system.</text>
</comment>
<dbReference type="RefSeq" id="WP_013651875.1">
    <property type="nucleotide sequence ID" value="NC_015259.1"/>
</dbReference>
<evidence type="ECO:0000313" key="9">
    <source>
        <dbReference type="EMBL" id="ADZ69558.1"/>
    </source>
</evidence>
<dbReference type="OrthoDB" id="7374726at2"/>
<dbReference type="STRING" id="991905.SL003B_1129"/>
<gene>
    <name evidence="9" type="ordered locus">SL003B_1129</name>
</gene>
<dbReference type="PIRSF" id="PIRSF006066">
    <property type="entry name" value="HI0050"/>
    <property type="match status" value="1"/>
</dbReference>
<accession>F2IZK1</accession>
<evidence type="ECO:0000256" key="5">
    <source>
        <dbReference type="ARBA" id="ARBA00022989"/>
    </source>
</evidence>
<sequence>MNAALAFSLLVLFAAAVPIGVSLVLASAFGITLFSNVSLLLAVQRIFASLDSFPLLAVPLFILSGNLMAAAGISERLVELAKSMVGGIQGGLACTCVVTCMIFASVSGSSVATTFAIGVILIPAMVRHGYPVGTAAAIQASSAELGVLIPPSIPLILYGVATETSIGQLFLAGLGPGLLVAAALFVYLLILCRVKGYGARDGDERKPFLAAIGHSLWALLMPVIVLGGIYGGIFTPTEASSIAVVYALVVGVFVYRSLTVAKIYAALRNSAISSTVIMIIIAGAGLFSFLVTRSGLPAIIAEWVRDVFTDKYSFLMAVNVFLFIVGMFIETSAAILVLAPLLAPIAISYGVDPVHFGLVIVVNLALGMFTPPVGVNLFAACAVAGIPIQKIVPALVPMVLVVLACVLLVTYVPMIALGPVELFYR</sequence>
<feature type="transmembrane region" description="Helical" evidence="7">
    <location>
        <begin position="334"/>
        <end position="351"/>
    </location>
</feature>
<feature type="transmembrane region" description="Helical" evidence="7">
    <location>
        <begin position="85"/>
        <end position="104"/>
    </location>
</feature>
<dbReference type="GO" id="GO:0022857">
    <property type="term" value="F:transmembrane transporter activity"/>
    <property type="evidence" value="ECO:0007669"/>
    <property type="project" value="UniProtKB-UniRule"/>
</dbReference>
<dbReference type="HOGENOM" id="CLU_019824_4_1_5"/>
<organism evidence="9 10">
    <name type="scientific">Polymorphum gilvum (strain LMG 25793 / CGMCC 1.9160 / SL003B-26A1)</name>
    <dbReference type="NCBI Taxonomy" id="991905"/>
    <lineage>
        <taxon>Bacteria</taxon>
        <taxon>Pseudomonadati</taxon>
        <taxon>Pseudomonadota</taxon>
        <taxon>Alphaproteobacteria</taxon>
        <taxon>Rhodobacterales</taxon>
        <taxon>Paracoccaceae</taxon>
        <taxon>Polymorphum</taxon>
    </lineage>
</organism>
<evidence type="ECO:0000256" key="1">
    <source>
        <dbReference type="ARBA" id="ARBA00004429"/>
    </source>
</evidence>
<feature type="domain" description="TRAP C4-dicarboxylate transport system permease DctM subunit" evidence="8">
    <location>
        <begin position="8"/>
        <end position="414"/>
    </location>
</feature>
<dbReference type="PANTHER" id="PTHR33362">
    <property type="entry name" value="SIALIC ACID TRAP TRANSPORTER PERMEASE PROTEIN SIAT-RELATED"/>
    <property type="match status" value="1"/>
</dbReference>
<dbReference type="KEGG" id="pgv:SL003B_1129"/>
<keyword evidence="10" id="KW-1185">Reference proteome</keyword>
<feature type="transmembrane region" description="Helical" evidence="7">
    <location>
        <begin position="110"/>
        <end position="130"/>
    </location>
</feature>
<reference evidence="9 10" key="1">
    <citation type="journal article" date="2011" name="J. Bacteriol.">
        <title>Complete genome sequence of Polymorphum gilvum SL003B-26A1T, a crude oil-degrading bacterium from oil-polluted saline soil.</title>
        <authorList>
            <person name="Li S.G."/>
            <person name="Tang Y.Q."/>
            <person name="Nie Y."/>
            <person name="Cai M."/>
            <person name="Wu X.L."/>
        </authorList>
    </citation>
    <scope>NUCLEOTIDE SEQUENCE [LARGE SCALE GENOMIC DNA]</scope>
    <source>
        <strain evidence="10">LMG 25793 / CGMCC 1.9160 / SL003B-26A1</strain>
    </source>
</reference>
<keyword evidence="3 7" id="KW-0997">Cell inner membrane</keyword>
<feature type="transmembrane region" description="Helical" evidence="7">
    <location>
        <begin position="270"/>
        <end position="292"/>
    </location>
</feature>
<keyword evidence="5 7" id="KW-1133">Transmembrane helix</keyword>
<feature type="transmembrane region" description="Helical" evidence="7">
    <location>
        <begin position="357"/>
        <end position="379"/>
    </location>
</feature>
<evidence type="ECO:0000256" key="2">
    <source>
        <dbReference type="ARBA" id="ARBA00022475"/>
    </source>
</evidence>
<evidence type="ECO:0000256" key="3">
    <source>
        <dbReference type="ARBA" id="ARBA00022519"/>
    </source>
</evidence>
<comment type="similarity">
    <text evidence="7">Belongs to the TRAP transporter large permease family.</text>
</comment>
<dbReference type="AlphaFoldDB" id="F2IZK1"/>
<dbReference type="PANTHER" id="PTHR33362:SF5">
    <property type="entry name" value="C4-DICARBOXYLATE TRAP TRANSPORTER LARGE PERMEASE PROTEIN DCTM"/>
    <property type="match status" value="1"/>
</dbReference>
<comment type="subcellular location">
    <subcellularLocation>
        <location evidence="1 7">Cell inner membrane</location>
        <topology evidence="1 7">Multi-pass membrane protein</topology>
    </subcellularLocation>
</comment>
<feature type="transmembrane region" description="Helical" evidence="7">
    <location>
        <begin position="166"/>
        <end position="190"/>
    </location>
</feature>
<keyword evidence="4 7" id="KW-0812">Transmembrane</keyword>
<dbReference type="eggNOG" id="COG1593">
    <property type="taxonomic scope" value="Bacteria"/>
</dbReference>
<comment type="subunit">
    <text evidence="7">The complex comprises the extracytoplasmic solute receptor protein and the two transmembrane proteins.</text>
</comment>
<dbReference type="Proteomes" id="UP000008130">
    <property type="component" value="Chromosome"/>
</dbReference>
<keyword evidence="7" id="KW-0813">Transport</keyword>
<keyword evidence="6 7" id="KW-0472">Membrane</keyword>